<proteinExistence type="predicted"/>
<protein>
    <submittedName>
        <fullName evidence="2">Uncharacterized protein</fullName>
    </submittedName>
</protein>
<sequence length="97" mass="10762">MGLPTDANVIPLPDAVTKKRARGRPRKENALSNAERQKAFRARQAAACKSVTVTKILTAIRRKSNGCWVLSVKQKMKRNAEKTKSLYGAPALLSWKN</sequence>
<evidence type="ECO:0000256" key="1">
    <source>
        <dbReference type="SAM" id="MobiDB-lite"/>
    </source>
</evidence>
<name>A0A0F5JTE2_9BURK</name>
<feature type="region of interest" description="Disordered" evidence="1">
    <location>
        <begin position="1"/>
        <end position="36"/>
    </location>
</feature>
<dbReference type="AlphaFoldDB" id="A0A0F5JTE2"/>
<organism evidence="2 3">
    <name type="scientific">Robbsia andropogonis</name>
    <dbReference type="NCBI Taxonomy" id="28092"/>
    <lineage>
        <taxon>Bacteria</taxon>
        <taxon>Pseudomonadati</taxon>
        <taxon>Pseudomonadota</taxon>
        <taxon>Betaproteobacteria</taxon>
        <taxon>Burkholderiales</taxon>
        <taxon>Burkholderiaceae</taxon>
        <taxon>Robbsia</taxon>
    </lineage>
</organism>
<comment type="caution">
    <text evidence="2">The sequence shown here is derived from an EMBL/GenBank/DDBJ whole genome shotgun (WGS) entry which is preliminary data.</text>
</comment>
<gene>
    <name evidence="2" type="ORF">WM40_26230</name>
</gene>
<evidence type="ECO:0000313" key="2">
    <source>
        <dbReference type="EMBL" id="KKB60939.1"/>
    </source>
</evidence>
<accession>A0A0F5JTE2</accession>
<dbReference type="Proteomes" id="UP000033618">
    <property type="component" value="Unassembled WGS sequence"/>
</dbReference>
<dbReference type="PATRIC" id="fig|28092.6.peg.6189"/>
<keyword evidence="3" id="KW-1185">Reference proteome</keyword>
<dbReference type="EMBL" id="LAQU01000115">
    <property type="protein sequence ID" value="KKB60939.1"/>
    <property type="molecule type" value="Genomic_DNA"/>
</dbReference>
<evidence type="ECO:0000313" key="3">
    <source>
        <dbReference type="Proteomes" id="UP000033618"/>
    </source>
</evidence>
<reference evidence="2 3" key="1">
    <citation type="submission" date="2015-03" db="EMBL/GenBank/DDBJ databases">
        <title>Draft Genome Sequence of Burkholderia andropogonis type strain ICMP2807, isolated from Sorghum bicolor.</title>
        <authorList>
            <person name="Lopes-Santos L."/>
            <person name="Castro D.B."/>
            <person name="Ottoboni L.M."/>
            <person name="Park D."/>
            <person name="Weirc B.S."/>
            <person name="Destefano S.A."/>
        </authorList>
    </citation>
    <scope>NUCLEOTIDE SEQUENCE [LARGE SCALE GENOMIC DNA]</scope>
    <source>
        <strain evidence="2 3">ICMP2807</strain>
    </source>
</reference>